<dbReference type="PANTHER" id="PTHR15241">
    <property type="entry name" value="TRANSFORMER-2-RELATED"/>
    <property type="match status" value="1"/>
</dbReference>
<feature type="region of interest" description="Disordered" evidence="2">
    <location>
        <begin position="108"/>
        <end position="130"/>
    </location>
</feature>
<feature type="compositionally biased region" description="Basic and acidic residues" evidence="2">
    <location>
        <begin position="61"/>
        <end position="70"/>
    </location>
</feature>
<dbReference type="CDD" id="cd00590">
    <property type="entry name" value="RRM_SF"/>
    <property type="match status" value="1"/>
</dbReference>
<feature type="region of interest" description="Disordered" evidence="2">
    <location>
        <begin position="720"/>
        <end position="754"/>
    </location>
</feature>
<evidence type="ECO:0000256" key="2">
    <source>
        <dbReference type="SAM" id="MobiDB-lite"/>
    </source>
</evidence>
<keyword evidence="1" id="KW-0694">RNA-binding</keyword>
<feature type="compositionally biased region" description="Low complexity" evidence="2">
    <location>
        <begin position="49"/>
        <end position="60"/>
    </location>
</feature>
<dbReference type="GO" id="GO:0003723">
    <property type="term" value="F:RNA binding"/>
    <property type="evidence" value="ECO:0007669"/>
    <property type="project" value="UniProtKB-UniRule"/>
</dbReference>
<evidence type="ECO:0000259" key="3">
    <source>
        <dbReference type="PROSITE" id="PS50102"/>
    </source>
</evidence>
<dbReference type="SUPFAM" id="SSF54928">
    <property type="entry name" value="RNA-binding domain, RBD"/>
    <property type="match status" value="2"/>
</dbReference>
<feature type="domain" description="RRM" evidence="3">
    <location>
        <begin position="369"/>
        <end position="448"/>
    </location>
</feature>
<feature type="compositionally biased region" description="Basic and acidic residues" evidence="2">
    <location>
        <begin position="153"/>
        <end position="168"/>
    </location>
</feature>
<feature type="region of interest" description="Disordered" evidence="2">
    <location>
        <begin position="49"/>
        <end position="92"/>
    </location>
</feature>
<dbReference type="InterPro" id="IPR012677">
    <property type="entry name" value="Nucleotide-bd_a/b_plait_sf"/>
</dbReference>
<evidence type="ECO:0000313" key="5">
    <source>
        <dbReference type="Proteomes" id="UP001152533"/>
    </source>
</evidence>
<name>A0A9W4S183_9PEZI</name>
<protein>
    <recommendedName>
        <fullName evidence="3">RRM domain-containing protein</fullName>
    </recommendedName>
</protein>
<evidence type="ECO:0000256" key="1">
    <source>
        <dbReference type="PROSITE-ProRule" id="PRU00176"/>
    </source>
</evidence>
<accession>A0A9W4S183</accession>
<dbReference type="PANTHER" id="PTHR15241:SF386">
    <property type="entry name" value="RNA-BINDING REGION RNP-1 DOMAIN-CONTAINING PROTEIN-RELATED"/>
    <property type="match status" value="1"/>
</dbReference>
<gene>
    <name evidence="4" type="ORF">CGXH109_LOCUS111490</name>
</gene>
<proteinExistence type="predicted"/>
<organism evidence="4 5">
    <name type="scientific">Colletotrichum noveboracense</name>
    <dbReference type="NCBI Taxonomy" id="2664923"/>
    <lineage>
        <taxon>Eukaryota</taxon>
        <taxon>Fungi</taxon>
        <taxon>Dikarya</taxon>
        <taxon>Ascomycota</taxon>
        <taxon>Pezizomycotina</taxon>
        <taxon>Sordariomycetes</taxon>
        <taxon>Hypocreomycetidae</taxon>
        <taxon>Glomerellales</taxon>
        <taxon>Glomerellaceae</taxon>
        <taxon>Colletotrichum</taxon>
        <taxon>Colletotrichum gloeosporioides species complex</taxon>
    </lineage>
</organism>
<dbReference type="Gene3D" id="3.30.70.330">
    <property type="match status" value="2"/>
</dbReference>
<feature type="domain" description="RRM" evidence="3">
    <location>
        <begin position="188"/>
        <end position="266"/>
    </location>
</feature>
<dbReference type="PROSITE" id="PS50102">
    <property type="entry name" value="RRM"/>
    <property type="match status" value="2"/>
</dbReference>
<dbReference type="InterPro" id="IPR000504">
    <property type="entry name" value="RRM_dom"/>
</dbReference>
<feature type="compositionally biased region" description="Polar residues" evidence="2">
    <location>
        <begin position="735"/>
        <end position="754"/>
    </location>
</feature>
<feature type="region of interest" description="Disordered" evidence="2">
    <location>
        <begin position="153"/>
        <end position="178"/>
    </location>
</feature>
<dbReference type="SMART" id="SM00360">
    <property type="entry name" value="RRM"/>
    <property type="match status" value="2"/>
</dbReference>
<evidence type="ECO:0000313" key="4">
    <source>
        <dbReference type="EMBL" id="CAI0651887.1"/>
    </source>
</evidence>
<keyword evidence="5" id="KW-1185">Reference proteome</keyword>
<dbReference type="AlphaFoldDB" id="A0A9W4S183"/>
<dbReference type="Pfam" id="PF00076">
    <property type="entry name" value="RRM_1"/>
    <property type="match status" value="2"/>
</dbReference>
<dbReference type="Proteomes" id="UP001152533">
    <property type="component" value="Unassembled WGS sequence"/>
</dbReference>
<reference evidence="4" key="1">
    <citation type="submission" date="2022-08" db="EMBL/GenBank/DDBJ databases">
        <authorList>
            <person name="Giroux E."/>
            <person name="Giroux E."/>
        </authorList>
    </citation>
    <scope>NUCLEOTIDE SEQUENCE</scope>
    <source>
        <strain evidence="4">H1091258</strain>
    </source>
</reference>
<dbReference type="EMBL" id="CAMGZC010001192">
    <property type="protein sequence ID" value="CAI0651887.1"/>
    <property type="molecule type" value="Genomic_DNA"/>
</dbReference>
<feature type="region of interest" description="Disordered" evidence="2">
    <location>
        <begin position="450"/>
        <end position="485"/>
    </location>
</feature>
<dbReference type="InterPro" id="IPR035979">
    <property type="entry name" value="RBD_domain_sf"/>
</dbReference>
<comment type="caution">
    <text evidence="4">The sequence shown here is derived from an EMBL/GenBank/DDBJ whole genome shotgun (WGS) entry which is preliminary data.</text>
</comment>
<sequence length="754" mass="83280">MSGSTDNRKLLEQLQKLSFQHELEQASMAGSAASQMAEPVYGLENLSVSASKSPDFSSASSEDRDPERGGGVRLDVSSLRGSPNSLARRSEAVGKALRPTMSATATLSVHAQKGPAQDDGDVFNDSSADDKPLGMSSSAYKLNQSHIQQAGFKGKDVVRRNYDEDSPTKPRSASNKLVDPQATWPATACIFVANLPEHREDYTLEAAVTKEFQRFGVVFVKIRRDTNGMPFAFVQFTNDENANEARIEGKGAMILGRPCRTETVRANRTYIIYRRNRTAITVEEANELLTPFGDLETARFLDDEIQQQMRLPVTIRVQFKEFDSTQQVLKAFRLNRVYHVEAYDFKKAMQARSRNPERVYLDTYDRDRRSIFIGDLPLNFTESDIRILMEDVGSVVSVQVKRLDYHREGPKLIAFVEFTNPTVPEMAIERYHNNNIQGYYIRVERRTNQNRRGASNTPGRFHGNGFNGAGPSNMGGRAPSTPAREQRGPLAIEAGTSFSQDAVQNTPVRQTPLRNEMNSGMAQTQNVMQPTVVQTPQHQNGMQVQHVQQIPAQTQQQQVGPVMNQVPNQVQNYVAQQVPAQVQVPVQGQMQFNMAPPMGPHPQQQHMGTPIGHHPNQQHMGTPMGHHPHQQMGPPPVPQMNTPMVPQSGSYMGTPFSQGPFSQGPFSQGPFSQGPGSAYGFMTPQPSPGAPFWGYGHGTPLWTPFPVDPAAFMAFTSPVPPARSNGVAPTGPQLEANQVTQSEPVMTDNSITQA</sequence>